<proteinExistence type="predicted"/>
<dbReference type="EMBL" id="ML002594">
    <property type="protein sequence ID" value="RKP36792.1"/>
    <property type="molecule type" value="Genomic_DNA"/>
</dbReference>
<dbReference type="Proteomes" id="UP000268162">
    <property type="component" value="Unassembled WGS sequence"/>
</dbReference>
<dbReference type="GO" id="GO:0033167">
    <property type="term" value="C:ARC complex"/>
    <property type="evidence" value="ECO:0007669"/>
    <property type="project" value="InterPro"/>
</dbReference>
<dbReference type="GO" id="GO:0031047">
    <property type="term" value="P:regulatory ncRNA-mediated gene silencing"/>
    <property type="evidence" value="ECO:0007669"/>
    <property type="project" value="InterPro"/>
</dbReference>
<sequence length="550" mass="61298">MAAPTPNFANDTLYLAPFARLHLPSPKVIKARLEHLANAYLTTVEPTVPQSHTRLLLFRYLRAGGLQLQAPTLSNPEARRQKKRLRAKLQRQRRQERERQLALSREDADDNNDEVEVEADPPVPASPGVDAVLSPGTPLTNPTVTDIEDQFDQFTLTEPTWSAVEDSELDGPLLPAIPTVGPANITLVRLDLEPVAGFCLDLDAENRSVSSEPSPPIEPYAMSVPKLSSDALIMLDDYIANFSEKCYTYSDLESSDNASDSEAEAEGEGQDKDGGEAANVDTDLVNFTAFSRYYFSHHLIEVYPIFVAADMRTVTEQVQNYLEFLLSLDEFAQYHQDITEAIGVTHMAAKELPAITAIVYGLPDQINRAKFVRFYQVSAGETELDDFVPGFQLPGYPKPSVAQSLTEKIPPTVERTGQSYQQWVVLAVDGESGRVRLGRWTGYCPEGGQYWAPEHFPVAQRQAEATLNHYLAQFGFAPAHLEGLDLQGPAETVIEFDPEMAQRMYPGLILGGEFQQLSDGSHFVDHINFIFPSYYLEIPELAERERARMM</sequence>
<evidence type="ECO:0000313" key="2">
    <source>
        <dbReference type="EMBL" id="RKP36792.1"/>
    </source>
</evidence>
<feature type="region of interest" description="Disordered" evidence="1">
    <location>
        <begin position="253"/>
        <end position="278"/>
    </location>
</feature>
<protein>
    <submittedName>
        <fullName evidence="2">Uncharacterized protein</fullName>
    </submittedName>
</protein>
<feature type="compositionally biased region" description="Basic and acidic residues" evidence="1">
    <location>
        <begin position="93"/>
        <end position="106"/>
    </location>
</feature>
<dbReference type="AlphaFoldDB" id="A0A4P9ZVC8"/>
<feature type="region of interest" description="Disordered" evidence="1">
    <location>
        <begin position="86"/>
        <end position="131"/>
    </location>
</feature>
<evidence type="ECO:0000313" key="3">
    <source>
        <dbReference type="Proteomes" id="UP000268162"/>
    </source>
</evidence>
<organism evidence="2 3">
    <name type="scientific">Dimargaris cristalligena</name>
    <dbReference type="NCBI Taxonomy" id="215637"/>
    <lineage>
        <taxon>Eukaryota</taxon>
        <taxon>Fungi</taxon>
        <taxon>Fungi incertae sedis</taxon>
        <taxon>Zoopagomycota</taxon>
        <taxon>Kickxellomycotina</taxon>
        <taxon>Dimargaritomycetes</taxon>
        <taxon>Dimargaritales</taxon>
        <taxon>Dimargaritaceae</taxon>
        <taxon>Dimargaris</taxon>
    </lineage>
</organism>
<feature type="compositionally biased region" description="Acidic residues" evidence="1">
    <location>
        <begin position="107"/>
        <end position="119"/>
    </location>
</feature>
<dbReference type="Pfam" id="PF09692">
    <property type="entry name" value="Arb1"/>
    <property type="match status" value="1"/>
</dbReference>
<feature type="compositionally biased region" description="Acidic residues" evidence="1">
    <location>
        <begin position="259"/>
        <end position="268"/>
    </location>
</feature>
<name>A0A4P9ZVC8_9FUNG</name>
<evidence type="ECO:0000256" key="1">
    <source>
        <dbReference type="SAM" id="MobiDB-lite"/>
    </source>
</evidence>
<accession>A0A4P9ZVC8</accession>
<keyword evidence="3" id="KW-1185">Reference proteome</keyword>
<reference evidence="3" key="1">
    <citation type="journal article" date="2018" name="Nat. Microbiol.">
        <title>Leveraging single-cell genomics to expand the fungal tree of life.</title>
        <authorList>
            <person name="Ahrendt S.R."/>
            <person name="Quandt C.A."/>
            <person name="Ciobanu D."/>
            <person name="Clum A."/>
            <person name="Salamov A."/>
            <person name="Andreopoulos B."/>
            <person name="Cheng J.F."/>
            <person name="Woyke T."/>
            <person name="Pelin A."/>
            <person name="Henrissat B."/>
            <person name="Reynolds N.K."/>
            <person name="Benny G.L."/>
            <person name="Smith M.E."/>
            <person name="James T.Y."/>
            <person name="Grigoriev I.V."/>
        </authorList>
    </citation>
    <scope>NUCLEOTIDE SEQUENCE [LARGE SCALE GENOMIC DNA]</scope>
    <source>
        <strain evidence="3">RSA 468</strain>
    </source>
</reference>
<dbReference type="InterPro" id="IPR018606">
    <property type="entry name" value="Arb1"/>
</dbReference>
<gene>
    <name evidence="2" type="ORF">BJ085DRAFT_31538</name>
</gene>